<protein>
    <recommendedName>
        <fullName evidence="4">DUF5808 domain-containing protein</fullName>
    </recommendedName>
</protein>
<keyword evidence="1" id="KW-0472">Membrane</keyword>
<gene>
    <name evidence="2" type="ORF">LQ567_18740</name>
</gene>
<sequence>MAKGYYDPWRKKSKSGMKILNTAFKTSYKIGKAIAKQPKKRAIPNSAPQGCILFLFFLAGISAFMLLFIFISI</sequence>
<proteinExistence type="predicted"/>
<evidence type="ECO:0000313" key="3">
    <source>
        <dbReference type="Proteomes" id="UP001199816"/>
    </source>
</evidence>
<organism evidence="2 3">
    <name type="scientific">Niabella pedocola</name>
    <dbReference type="NCBI Taxonomy" id="1752077"/>
    <lineage>
        <taxon>Bacteria</taxon>
        <taxon>Pseudomonadati</taxon>
        <taxon>Bacteroidota</taxon>
        <taxon>Chitinophagia</taxon>
        <taxon>Chitinophagales</taxon>
        <taxon>Chitinophagaceae</taxon>
        <taxon>Niabella</taxon>
    </lineage>
</organism>
<evidence type="ECO:0000313" key="2">
    <source>
        <dbReference type="EMBL" id="MCD2424827.1"/>
    </source>
</evidence>
<feature type="transmembrane region" description="Helical" evidence="1">
    <location>
        <begin position="50"/>
        <end position="71"/>
    </location>
</feature>
<evidence type="ECO:0008006" key="4">
    <source>
        <dbReference type="Google" id="ProtNLM"/>
    </source>
</evidence>
<evidence type="ECO:0000256" key="1">
    <source>
        <dbReference type="SAM" id="Phobius"/>
    </source>
</evidence>
<dbReference type="RefSeq" id="WP_231007109.1">
    <property type="nucleotide sequence ID" value="NZ_JAJNEC010000005.1"/>
</dbReference>
<dbReference type="Proteomes" id="UP001199816">
    <property type="component" value="Unassembled WGS sequence"/>
</dbReference>
<keyword evidence="3" id="KW-1185">Reference proteome</keyword>
<accession>A0ABS8PUS8</accession>
<comment type="caution">
    <text evidence="2">The sequence shown here is derived from an EMBL/GenBank/DDBJ whole genome shotgun (WGS) entry which is preliminary data.</text>
</comment>
<keyword evidence="1" id="KW-0812">Transmembrane</keyword>
<dbReference type="EMBL" id="JAJNEC010000005">
    <property type="protein sequence ID" value="MCD2424827.1"/>
    <property type="molecule type" value="Genomic_DNA"/>
</dbReference>
<name>A0ABS8PUS8_9BACT</name>
<reference evidence="2 3" key="1">
    <citation type="submission" date="2021-11" db="EMBL/GenBank/DDBJ databases">
        <title>Genomic of Niabella pedocola.</title>
        <authorList>
            <person name="Wu T."/>
        </authorList>
    </citation>
    <scope>NUCLEOTIDE SEQUENCE [LARGE SCALE GENOMIC DNA]</scope>
    <source>
        <strain evidence="2 3">JCM 31011</strain>
    </source>
</reference>
<keyword evidence="1" id="KW-1133">Transmembrane helix</keyword>